<dbReference type="InterPro" id="IPR055079">
    <property type="entry name" value="POP1_C"/>
</dbReference>
<dbReference type="PANTHER" id="PTHR22731:SF3">
    <property type="entry name" value="RIBONUCLEASES P_MRP PROTEIN SUBUNIT POP1"/>
    <property type="match status" value="1"/>
</dbReference>
<evidence type="ECO:0000313" key="8">
    <source>
        <dbReference type="EMBL" id="ORY32347.1"/>
    </source>
</evidence>
<name>A0A1Y2BCZ0_9FUNG</name>
<dbReference type="GO" id="GO:0000172">
    <property type="term" value="C:ribonuclease MRP complex"/>
    <property type="evidence" value="ECO:0007669"/>
    <property type="project" value="InterPro"/>
</dbReference>
<keyword evidence="3" id="KW-0539">Nucleus</keyword>
<accession>A0A1Y2BCZ0</accession>
<dbReference type="Proteomes" id="UP000193920">
    <property type="component" value="Unassembled WGS sequence"/>
</dbReference>
<dbReference type="PANTHER" id="PTHR22731">
    <property type="entry name" value="RIBONUCLEASES P/MRP PROTEIN SUBUNIT POP1"/>
    <property type="match status" value="1"/>
</dbReference>
<feature type="compositionally biased region" description="Basic and acidic residues" evidence="4">
    <location>
        <begin position="1"/>
        <end position="11"/>
    </location>
</feature>
<evidence type="ECO:0000256" key="3">
    <source>
        <dbReference type="ARBA" id="ARBA00023242"/>
    </source>
</evidence>
<proteinExistence type="predicted"/>
<dbReference type="Pfam" id="PF22770">
    <property type="entry name" value="POP1_C"/>
    <property type="match status" value="1"/>
</dbReference>
<feature type="domain" description="Pop1 N-terminal" evidence="5">
    <location>
        <begin position="118"/>
        <end position="184"/>
    </location>
</feature>
<feature type="domain" description="POPLD" evidence="6">
    <location>
        <begin position="459"/>
        <end position="549"/>
    </location>
</feature>
<evidence type="ECO:0000256" key="4">
    <source>
        <dbReference type="SAM" id="MobiDB-lite"/>
    </source>
</evidence>
<gene>
    <name evidence="8" type="ORF">LY90DRAFT_673527</name>
</gene>
<dbReference type="STRING" id="1754190.A0A1Y2BCZ0"/>
<feature type="domain" description="Pop1 N-terminal" evidence="5">
    <location>
        <begin position="31"/>
        <end position="108"/>
    </location>
</feature>
<evidence type="ECO:0000256" key="2">
    <source>
        <dbReference type="ARBA" id="ARBA00022694"/>
    </source>
</evidence>
<feature type="region of interest" description="Disordered" evidence="4">
    <location>
        <begin position="1"/>
        <end position="22"/>
    </location>
</feature>
<dbReference type="SUPFAM" id="SSF103025">
    <property type="entry name" value="Folate-binding domain"/>
    <property type="match status" value="1"/>
</dbReference>
<dbReference type="Pfam" id="PF06978">
    <property type="entry name" value="POP1_N"/>
    <property type="match status" value="2"/>
</dbReference>
<comment type="caution">
    <text evidence="8">The sequence shown here is derived from an EMBL/GenBank/DDBJ whole genome shotgun (WGS) entry which is preliminary data.</text>
</comment>
<dbReference type="AlphaFoldDB" id="A0A1Y2BCZ0"/>
<dbReference type="EMBL" id="MCOG01000164">
    <property type="protein sequence ID" value="ORY32347.1"/>
    <property type="molecule type" value="Genomic_DNA"/>
</dbReference>
<comment type="subcellular location">
    <subcellularLocation>
        <location evidence="1">Nucleus</location>
    </subcellularLocation>
</comment>
<feature type="region of interest" description="Disordered" evidence="4">
    <location>
        <begin position="89"/>
        <end position="113"/>
    </location>
</feature>
<dbReference type="Pfam" id="PF08170">
    <property type="entry name" value="POPLD"/>
    <property type="match status" value="1"/>
</dbReference>
<dbReference type="GO" id="GO:0005655">
    <property type="term" value="C:nucleolar ribonuclease P complex"/>
    <property type="evidence" value="ECO:0007669"/>
    <property type="project" value="InterPro"/>
</dbReference>
<protein>
    <submittedName>
        <fullName evidence="8">POP1-domain-containing protein</fullName>
    </submittedName>
</protein>
<feature type="compositionally biased region" description="Basic residues" evidence="4">
    <location>
        <begin position="103"/>
        <end position="112"/>
    </location>
</feature>
<keyword evidence="9" id="KW-1185">Reference proteome</keyword>
<dbReference type="InterPro" id="IPR012590">
    <property type="entry name" value="POPLD_dom"/>
</dbReference>
<evidence type="ECO:0000259" key="5">
    <source>
        <dbReference type="Pfam" id="PF06978"/>
    </source>
</evidence>
<dbReference type="InterPro" id="IPR009723">
    <property type="entry name" value="Pop1_N"/>
</dbReference>
<dbReference type="InterPro" id="IPR039182">
    <property type="entry name" value="Pop1"/>
</dbReference>
<organism evidence="8 9">
    <name type="scientific">Neocallimastix californiae</name>
    <dbReference type="NCBI Taxonomy" id="1754190"/>
    <lineage>
        <taxon>Eukaryota</taxon>
        <taxon>Fungi</taxon>
        <taxon>Fungi incertae sedis</taxon>
        <taxon>Chytridiomycota</taxon>
        <taxon>Chytridiomycota incertae sedis</taxon>
        <taxon>Neocallimastigomycetes</taxon>
        <taxon>Neocallimastigales</taxon>
        <taxon>Neocallimastigaceae</taxon>
        <taxon>Neocallimastix</taxon>
    </lineage>
</organism>
<evidence type="ECO:0000259" key="6">
    <source>
        <dbReference type="Pfam" id="PF08170"/>
    </source>
</evidence>
<reference evidence="8 9" key="1">
    <citation type="submission" date="2016-08" db="EMBL/GenBank/DDBJ databases">
        <title>A Parts List for Fungal Cellulosomes Revealed by Comparative Genomics.</title>
        <authorList>
            <consortium name="DOE Joint Genome Institute"/>
            <person name="Haitjema C.H."/>
            <person name="Gilmore S.P."/>
            <person name="Henske J.K."/>
            <person name="Solomon K.V."/>
            <person name="De Groot R."/>
            <person name="Kuo A."/>
            <person name="Mondo S.J."/>
            <person name="Salamov A.A."/>
            <person name="Labutti K."/>
            <person name="Zhao Z."/>
            <person name="Chiniquy J."/>
            <person name="Barry K."/>
            <person name="Brewer H.M."/>
            <person name="Purvine S.O."/>
            <person name="Wright A.T."/>
            <person name="Boxma B."/>
            <person name="Van Alen T."/>
            <person name="Hackstein J.H."/>
            <person name="Baker S.E."/>
            <person name="Grigoriev I.V."/>
            <person name="O'Malley M.A."/>
        </authorList>
    </citation>
    <scope>NUCLEOTIDE SEQUENCE [LARGE SCALE GENOMIC DNA]</scope>
    <source>
        <strain evidence="8 9">G1</strain>
    </source>
</reference>
<dbReference type="GO" id="GO:0001682">
    <property type="term" value="P:tRNA 5'-leader removal"/>
    <property type="evidence" value="ECO:0007669"/>
    <property type="project" value="InterPro"/>
</dbReference>
<evidence type="ECO:0000313" key="9">
    <source>
        <dbReference type="Proteomes" id="UP000193920"/>
    </source>
</evidence>
<keyword evidence="2" id="KW-0819">tRNA processing</keyword>
<evidence type="ECO:0000259" key="7">
    <source>
        <dbReference type="Pfam" id="PF22770"/>
    </source>
</evidence>
<dbReference type="OrthoDB" id="442863at2759"/>
<evidence type="ECO:0000256" key="1">
    <source>
        <dbReference type="ARBA" id="ARBA00004123"/>
    </source>
</evidence>
<feature type="domain" description="POP1 C-terminal" evidence="7">
    <location>
        <begin position="681"/>
        <end position="747"/>
    </location>
</feature>
<sequence length="749" mass="87007">MKRNFNEDNSNKKNKKKVISKAPRNVDIVQFAEARSFELNAIESALKNATENTGNQRVFQSLPRHLRRRAASHNIKRIPLQFRKKAYWERKNDPNPKLPPQKPKNRKDKRKPGTIIEEYNRRSANVKWLETHVWHSKRMKMCEKWGYKLAEYPREKGRKIIYKDEKYTCLLHDASYYQCIEINGTVNDIKNVFNPIIDLSISSITSNRYIKGNKLGNSKIYEFKKYPFNTIAPITFLWKAIKNNEVDYKRTLWLWVHPSSCQDIINEIENSKNFLKISDVKVDLMKDEIIMFQLAGPRSHAILQETLNLCNINTENIKINEDAHKIWENLKFLRTPSSLPAGVVLGLTVHDPRLSNFKKMEKRISEISEKDQNEINKICNKWPDNVAFSSIWDGELRKSLNNNKCTEDSLNKRRNESLIPGTPLEPLENDSKIPILLAQRGATNYIISNDKQSKELLYGWNLYIPKGWAMAFFKPLVFAGARVIGLNNIYELYFESSISCYPYDYIETKSYKNYIDQKAKKEEEIYNRKPISKRPNYLKLGIMSPFKPPFEAYLSMIKQQSQIDDSLSLWVLNTPKLINLIIEEAKIESKSIEDLNDKLYSEIKNQYDSHNIDISIDEIKRNNSIINGFIRVSIDILGKGVINDNSIIYLSTKNEYNKWLNSKKKNKEDNSSIYNIGEFPPSTSIIGFVTTGHYSLNNAHAKAIGCCSIVGLKEMYQNNINNNYNHSTFVLVRDPKGQVIRPAILNFIS</sequence>